<evidence type="ECO:0000313" key="6">
    <source>
        <dbReference type="EMBL" id="MSA94072.1"/>
    </source>
</evidence>
<evidence type="ECO:0000313" key="8">
    <source>
        <dbReference type="Proteomes" id="UP000285258"/>
    </source>
</evidence>
<dbReference type="EMBL" id="QIBW01000002">
    <property type="protein sequence ID" value="ROT91491.1"/>
    <property type="molecule type" value="Genomic_DNA"/>
</dbReference>
<accession>A0A423UMT1</accession>
<dbReference type="PROSITE" id="PS51379">
    <property type="entry name" value="4FE4S_FER_2"/>
    <property type="match status" value="2"/>
</dbReference>
<dbReference type="Gene3D" id="3.30.70.3270">
    <property type="match status" value="1"/>
</dbReference>
<dbReference type="RefSeq" id="WP_096227771.1">
    <property type="nucleotide sequence ID" value="NZ_CP168029.1"/>
</dbReference>
<evidence type="ECO:0000313" key="9">
    <source>
        <dbReference type="Proteomes" id="UP000462865"/>
    </source>
</evidence>
<keyword evidence="3" id="KW-0411">Iron-sulfur</keyword>
<name>A0A423UMT1_9ACTN</name>
<feature type="domain" description="4Fe-4S ferredoxin-type" evidence="5">
    <location>
        <begin position="65"/>
        <end position="94"/>
    </location>
</feature>
<dbReference type="PROSITE" id="PS00198">
    <property type="entry name" value="4FE4S_FER_1"/>
    <property type="match status" value="1"/>
</dbReference>
<feature type="compositionally biased region" description="Polar residues" evidence="4">
    <location>
        <begin position="1"/>
        <end position="13"/>
    </location>
</feature>
<dbReference type="Pfam" id="PF12838">
    <property type="entry name" value="Fer4_7"/>
    <property type="match status" value="1"/>
</dbReference>
<dbReference type="InterPro" id="IPR017900">
    <property type="entry name" value="4Fe4S_Fe_S_CS"/>
</dbReference>
<evidence type="ECO:0000259" key="5">
    <source>
        <dbReference type="PROSITE" id="PS51379"/>
    </source>
</evidence>
<proteinExistence type="predicted"/>
<evidence type="ECO:0000256" key="4">
    <source>
        <dbReference type="SAM" id="MobiDB-lite"/>
    </source>
</evidence>
<sequence>MANVKPRTSNPISSRDRATGVRRASSVVEGKPRHDFSACIACAACAAACDANAIRIFIDEDEGLLVWTLDLFDCTQCGRCVPACPTGAMDVIEGADFADEPELPKRCLFTLAECESCGRYYATNKEIAFANALLEQEEHADAARARALMATCPDCKRTHDAKAAARRAGMKRRL</sequence>
<reference evidence="7" key="2">
    <citation type="journal article" date="2019" name="Int. J. Syst. Evol. Microbiol.">
        <title>Gordonibacter faecihominis is a later heterotypic synonym of Gordonibacter urolithinfaciens.</title>
        <authorList>
            <person name="Danylec N."/>
            <person name="Stoll D.A."/>
            <person name="Huch M."/>
        </authorList>
    </citation>
    <scope>NUCLEOTIDE SEQUENCE</scope>
    <source>
        <strain evidence="7">DSM 27213</strain>
    </source>
</reference>
<gene>
    <name evidence="7" type="ORF">DMP12_02225</name>
    <name evidence="6" type="ORF">GKG38_03160</name>
</gene>
<reference evidence="8" key="1">
    <citation type="submission" date="2018-05" db="EMBL/GenBank/DDBJ databases">
        <title>Genome Sequencing of selected type strains of the family Eggerthellaceae.</title>
        <authorList>
            <person name="Danylec N."/>
            <person name="Stoll D.A."/>
            <person name="Doetsch A."/>
            <person name="Huch M."/>
        </authorList>
    </citation>
    <scope>NUCLEOTIDE SEQUENCE [LARGE SCALE GENOMIC DNA]</scope>
    <source>
        <strain evidence="8">DSM 27213</strain>
    </source>
</reference>
<dbReference type="AlphaFoldDB" id="A0A423UMT1"/>
<protein>
    <submittedName>
        <fullName evidence="7">4Fe-4S dicluster domain-containing protein</fullName>
    </submittedName>
</protein>
<organism evidence="7 8">
    <name type="scientific">Gordonibacter urolithinfaciens</name>
    <dbReference type="NCBI Taxonomy" id="1335613"/>
    <lineage>
        <taxon>Bacteria</taxon>
        <taxon>Bacillati</taxon>
        <taxon>Actinomycetota</taxon>
        <taxon>Coriobacteriia</taxon>
        <taxon>Eggerthellales</taxon>
        <taxon>Eggerthellaceae</taxon>
        <taxon>Gordonibacter</taxon>
    </lineage>
</organism>
<feature type="region of interest" description="Disordered" evidence="4">
    <location>
        <begin position="1"/>
        <end position="25"/>
    </location>
</feature>
<keyword evidence="1" id="KW-0479">Metal-binding</keyword>
<dbReference type="Proteomes" id="UP000462865">
    <property type="component" value="Unassembled WGS sequence"/>
</dbReference>
<dbReference type="SUPFAM" id="SSF54862">
    <property type="entry name" value="4Fe-4S ferredoxins"/>
    <property type="match status" value="1"/>
</dbReference>
<dbReference type="GO" id="GO:0046872">
    <property type="term" value="F:metal ion binding"/>
    <property type="evidence" value="ECO:0007669"/>
    <property type="project" value="UniProtKB-KW"/>
</dbReference>
<reference evidence="6 9" key="4">
    <citation type="journal article" date="2019" name="Nat. Med.">
        <title>A library of human gut bacterial isolates paired with longitudinal multiomics data enables mechanistic microbiome research.</title>
        <authorList>
            <person name="Poyet M."/>
            <person name="Groussin M."/>
            <person name="Gibbons S.M."/>
            <person name="Avila-Pacheco J."/>
            <person name="Jiang X."/>
            <person name="Kearney S.M."/>
            <person name="Perrotta A.R."/>
            <person name="Berdy B."/>
            <person name="Zhao S."/>
            <person name="Lieberman T.D."/>
            <person name="Swanson P.K."/>
            <person name="Smith M."/>
            <person name="Roesemann S."/>
            <person name="Alexander J.E."/>
            <person name="Rich S.A."/>
            <person name="Livny J."/>
            <person name="Vlamakis H."/>
            <person name="Clish C."/>
            <person name="Bullock K."/>
            <person name="Deik A."/>
            <person name="Scott J."/>
            <person name="Pierce K.A."/>
            <person name="Xavier R.J."/>
            <person name="Alm E.J."/>
        </authorList>
    </citation>
    <scope>NUCLEOTIDE SEQUENCE [LARGE SCALE GENOMIC DNA]</scope>
    <source>
        <strain evidence="6 9">BIOML-A1</strain>
    </source>
</reference>
<dbReference type="Proteomes" id="UP000285258">
    <property type="component" value="Unassembled WGS sequence"/>
</dbReference>
<comment type="caution">
    <text evidence="7">The sequence shown here is derived from an EMBL/GenBank/DDBJ whole genome shotgun (WGS) entry which is preliminary data.</text>
</comment>
<dbReference type="EMBL" id="WKZA01000007">
    <property type="protein sequence ID" value="MSA94072.1"/>
    <property type="molecule type" value="Genomic_DNA"/>
</dbReference>
<dbReference type="InterPro" id="IPR017896">
    <property type="entry name" value="4Fe4S_Fe-S-bd"/>
</dbReference>
<evidence type="ECO:0000256" key="3">
    <source>
        <dbReference type="ARBA" id="ARBA00023014"/>
    </source>
</evidence>
<feature type="domain" description="4Fe-4S ferredoxin-type" evidence="5">
    <location>
        <begin position="30"/>
        <end position="59"/>
    </location>
</feature>
<evidence type="ECO:0000313" key="7">
    <source>
        <dbReference type="EMBL" id="ROT91491.1"/>
    </source>
</evidence>
<evidence type="ECO:0000256" key="1">
    <source>
        <dbReference type="ARBA" id="ARBA00022723"/>
    </source>
</evidence>
<evidence type="ECO:0000256" key="2">
    <source>
        <dbReference type="ARBA" id="ARBA00023004"/>
    </source>
</evidence>
<keyword evidence="2" id="KW-0408">Iron</keyword>
<reference evidence="7" key="3">
    <citation type="journal article" date="2019" name="Microbiol. Resour. Announc.">
        <title>Draft Genome Sequences of Type Strains of Gordonibacter faecihominis, Paraeggerthella hongkongensis, Parvibacter caecicola,Slackia equolifaciens, Slackia faecicanis, and Slackia isoflavoniconvertens.</title>
        <authorList>
            <person name="Danylec N."/>
            <person name="Stoll D.A."/>
            <person name="Dotsch A."/>
            <person name="Huch M."/>
        </authorList>
    </citation>
    <scope>NUCLEOTIDE SEQUENCE</scope>
    <source>
        <strain evidence="7">DSM 27213</strain>
    </source>
</reference>
<dbReference type="GO" id="GO:0051536">
    <property type="term" value="F:iron-sulfur cluster binding"/>
    <property type="evidence" value="ECO:0007669"/>
    <property type="project" value="UniProtKB-KW"/>
</dbReference>